<evidence type="ECO:0000256" key="3">
    <source>
        <dbReference type="ARBA" id="ARBA00022692"/>
    </source>
</evidence>
<accession>A0A1E3H6Y6</accession>
<evidence type="ECO:0000256" key="1">
    <source>
        <dbReference type="ARBA" id="ARBA00004141"/>
    </source>
</evidence>
<keyword evidence="3 6" id="KW-0812">Transmembrane</keyword>
<keyword evidence="4 6" id="KW-1133">Transmembrane helix</keyword>
<keyword evidence="8" id="KW-1185">Reference proteome</keyword>
<evidence type="ECO:0000256" key="2">
    <source>
        <dbReference type="ARBA" id="ARBA00009773"/>
    </source>
</evidence>
<dbReference type="PANTHER" id="PTHR21716">
    <property type="entry name" value="TRANSMEMBRANE PROTEIN"/>
    <property type="match status" value="1"/>
</dbReference>
<organism evidence="7 8">
    <name type="scientific">Methylobrevis pamukkalensis</name>
    <dbReference type="NCBI Taxonomy" id="1439726"/>
    <lineage>
        <taxon>Bacteria</taxon>
        <taxon>Pseudomonadati</taxon>
        <taxon>Pseudomonadota</taxon>
        <taxon>Alphaproteobacteria</taxon>
        <taxon>Hyphomicrobiales</taxon>
        <taxon>Pleomorphomonadaceae</taxon>
        <taxon>Methylobrevis</taxon>
    </lineage>
</organism>
<evidence type="ECO:0000313" key="7">
    <source>
        <dbReference type="EMBL" id="ODN72098.1"/>
    </source>
</evidence>
<evidence type="ECO:0000313" key="8">
    <source>
        <dbReference type="Proteomes" id="UP000094622"/>
    </source>
</evidence>
<evidence type="ECO:0000256" key="4">
    <source>
        <dbReference type="ARBA" id="ARBA00022989"/>
    </source>
</evidence>
<dbReference type="OrthoDB" id="9799225at2"/>
<dbReference type="EMBL" id="MCRJ01000008">
    <property type="protein sequence ID" value="ODN72098.1"/>
    <property type="molecule type" value="Genomic_DNA"/>
</dbReference>
<feature type="transmembrane region" description="Helical" evidence="6">
    <location>
        <begin position="329"/>
        <end position="354"/>
    </location>
</feature>
<evidence type="ECO:0000256" key="6">
    <source>
        <dbReference type="SAM" id="Phobius"/>
    </source>
</evidence>
<feature type="transmembrane region" description="Helical" evidence="6">
    <location>
        <begin position="270"/>
        <end position="288"/>
    </location>
</feature>
<feature type="transmembrane region" description="Helical" evidence="6">
    <location>
        <begin position="31"/>
        <end position="49"/>
    </location>
</feature>
<name>A0A1E3H6Y6_9HYPH</name>
<keyword evidence="5 6" id="KW-0472">Membrane</keyword>
<dbReference type="GO" id="GO:0055085">
    <property type="term" value="P:transmembrane transport"/>
    <property type="evidence" value="ECO:0007669"/>
    <property type="project" value="TreeGrafter"/>
</dbReference>
<comment type="caution">
    <text evidence="7">The sequence shown here is derived from an EMBL/GenBank/DDBJ whole genome shotgun (WGS) entry which is preliminary data.</text>
</comment>
<reference evidence="7 8" key="1">
    <citation type="submission" date="2016-07" db="EMBL/GenBank/DDBJ databases">
        <title>Draft Genome Sequence of Methylobrevis pamukkalensis PK2.</title>
        <authorList>
            <person name="Vasilenko O.V."/>
            <person name="Doronina N.V."/>
            <person name="Shmareva M.N."/>
            <person name="Tarlachkov S.V."/>
            <person name="Mustakhimov I."/>
            <person name="Trotsenko Y.A."/>
        </authorList>
    </citation>
    <scope>NUCLEOTIDE SEQUENCE [LARGE SCALE GENOMIC DNA]</scope>
    <source>
        <strain evidence="7 8">PK2</strain>
    </source>
</reference>
<evidence type="ECO:0000256" key="5">
    <source>
        <dbReference type="ARBA" id="ARBA00023136"/>
    </source>
</evidence>
<feature type="transmembrane region" description="Helical" evidence="6">
    <location>
        <begin position="169"/>
        <end position="191"/>
    </location>
</feature>
<comment type="similarity">
    <text evidence="2">Belongs to the autoinducer-2 exporter (AI-2E) (TC 2.A.86) family.</text>
</comment>
<dbReference type="Proteomes" id="UP000094622">
    <property type="component" value="Unassembled WGS sequence"/>
</dbReference>
<dbReference type="Pfam" id="PF01594">
    <property type="entry name" value="AI-2E_transport"/>
    <property type="match status" value="1"/>
</dbReference>
<gene>
    <name evidence="7" type="primary">tqsA_1</name>
    <name evidence="7" type="ORF">A6302_00613</name>
</gene>
<protein>
    <submittedName>
        <fullName evidence="7">AI-2 transport protein TqsA</fullName>
    </submittedName>
</protein>
<feature type="transmembrane region" description="Helical" evidence="6">
    <location>
        <begin position="85"/>
        <end position="106"/>
    </location>
</feature>
<sequence length="380" mass="41160">MTPMDDAPRPGDTSEVPEADRLSLPEPFFSLEARVAQVGIFVIMFAAALYIARDFAMPVTFAFLLALVLSPIVRRMRRIGIPEVLSAAALVVLFLATLGTMVWFLADPVQRWIADAPQFAAEFRDKLTLFRGPVDQVLEASKRIEESATAGVPAPQRVVVEQGGFISEAVVGVPLIFAKIALCVVLLFFLLASGDMFYEKLVKVLPTLSDKKRGVRIAREIEREISHYLLTVTVINAGLGVALGLAMWAVGLPNPFLWGLVGGLLNFLPYVGAFLSAALVAAVSFVSFNTVGEILLAPGVYYLVNAFEGQVITPALVGRRLEMNPVAVFVAVAFWGWIWGIAGAIMAVPLLVIVKTVADYIDGYAALGEFLTARTTEEKD</sequence>
<feature type="transmembrane region" description="Helical" evidence="6">
    <location>
        <begin position="228"/>
        <end position="250"/>
    </location>
</feature>
<dbReference type="AlphaFoldDB" id="A0A1E3H6Y6"/>
<dbReference type="GO" id="GO:0016020">
    <property type="term" value="C:membrane"/>
    <property type="evidence" value="ECO:0007669"/>
    <property type="project" value="UniProtKB-SubCell"/>
</dbReference>
<proteinExistence type="inferred from homology"/>
<dbReference type="InterPro" id="IPR002549">
    <property type="entry name" value="AI-2E-like"/>
</dbReference>
<comment type="subcellular location">
    <subcellularLocation>
        <location evidence="1">Membrane</location>
        <topology evidence="1">Multi-pass membrane protein</topology>
    </subcellularLocation>
</comment>
<feature type="transmembrane region" description="Helical" evidence="6">
    <location>
        <begin position="300"/>
        <end position="317"/>
    </location>
</feature>
<dbReference type="PATRIC" id="fig|1439726.3.peg.646"/>
<dbReference type="PANTHER" id="PTHR21716:SF16">
    <property type="entry name" value="BLL1467 PROTEIN"/>
    <property type="match status" value="1"/>
</dbReference>